<protein>
    <submittedName>
        <fullName evidence="2">Nucleoside-diphosphate-sugar epimerase</fullName>
    </submittedName>
</protein>
<organism evidence="2 3">
    <name type="scientific">Curtobacterium pusillum</name>
    <dbReference type="NCBI Taxonomy" id="69373"/>
    <lineage>
        <taxon>Bacteria</taxon>
        <taxon>Bacillati</taxon>
        <taxon>Actinomycetota</taxon>
        <taxon>Actinomycetes</taxon>
        <taxon>Micrococcales</taxon>
        <taxon>Microbacteriaceae</taxon>
        <taxon>Curtobacterium</taxon>
    </lineage>
</organism>
<dbReference type="Proteomes" id="UP000590225">
    <property type="component" value="Unassembled WGS sequence"/>
</dbReference>
<evidence type="ECO:0000313" key="3">
    <source>
        <dbReference type="Proteomes" id="UP000590225"/>
    </source>
</evidence>
<sequence length="280" mass="29402">MHVFLTGASGYIGSSVLRALVAHEHEVTALVRTDQKAQAVRDAGGRAIVGDVTDTEVVRRLAHEADAVVHTASARGIDPDFIATVLGALAGTPKPFVHTGGIFTFGNSTDISEQSPVSPPVMTAWRAPNEATVRASDACTTIIAPGIVYGRGAGIPAMFVGDGEHEVRLVGDGSQRWTTVHIDDLGELYVLALHRGEQDGYVVAATGDNPTVREIAEAGAHGSPVVAESVDASRRRLGDEYADALLLHQEASGAHARAAFGWNPTRPSLVEDLADGSYVR</sequence>
<reference evidence="2 3" key="1">
    <citation type="submission" date="2020-07" db="EMBL/GenBank/DDBJ databases">
        <title>Above-ground endophytic microbial communities from plants in different locations in the United States.</title>
        <authorList>
            <person name="Frank C."/>
        </authorList>
    </citation>
    <scope>NUCLEOTIDE SEQUENCE [LARGE SCALE GENOMIC DNA]</scope>
    <source>
        <strain evidence="2 3">WPL5_2</strain>
    </source>
</reference>
<dbReference type="InterPro" id="IPR036291">
    <property type="entry name" value="NAD(P)-bd_dom_sf"/>
</dbReference>
<evidence type="ECO:0000313" key="2">
    <source>
        <dbReference type="EMBL" id="MBA8991377.1"/>
    </source>
</evidence>
<dbReference type="InterPro" id="IPR051783">
    <property type="entry name" value="NAD(P)-dependent_oxidoreduct"/>
</dbReference>
<dbReference type="RefSeq" id="WP_182516520.1">
    <property type="nucleotide sequence ID" value="NZ_JACGXP010000004.1"/>
</dbReference>
<name>A0AAW3TAI9_9MICO</name>
<dbReference type="PANTHER" id="PTHR48079">
    <property type="entry name" value="PROTEIN YEEZ"/>
    <property type="match status" value="1"/>
</dbReference>
<feature type="domain" description="NAD(P)-binding" evidence="1">
    <location>
        <begin position="7"/>
        <end position="149"/>
    </location>
</feature>
<dbReference type="GO" id="GO:0004029">
    <property type="term" value="F:aldehyde dehydrogenase (NAD+) activity"/>
    <property type="evidence" value="ECO:0007669"/>
    <property type="project" value="TreeGrafter"/>
</dbReference>
<dbReference type="SUPFAM" id="SSF51735">
    <property type="entry name" value="NAD(P)-binding Rossmann-fold domains"/>
    <property type="match status" value="1"/>
</dbReference>
<dbReference type="GO" id="GO:0005737">
    <property type="term" value="C:cytoplasm"/>
    <property type="evidence" value="ECO:0007669"/>
    <property type="project" value="TreeGrafter"/>
</dbReference>
<dbReference type="Gene3D" id="3.40.50.720">
    <property type="entry name" value="NAD(P)-binding Rossmann-like Domain"/>
    <property type="match status" value="1"/>
</dbReference>
<gene>
    <name evidence="2" type="ORF">FHW23_002646</name>
</gene>
<evidence type="ECO:0000259" key="1">
    <source>
        <dbReference type="Pfam" id="PF13460"/>
    </source>
</evidence>
<comment type="caution">
    <text evidence="2">The sequence shown here is derived from an EMBL/GenBank/DDBJ whole genome shotgun (WGS) entry which is preliminary data.</text>
</comment>
<dbReference type="EMBL" id="JACGXP010000004">
    <property type="protein sequence ID" value="MBA8991377.1"/>
    <property type="molecule type" value="Genomic_DNA"/>
</dbReference>
<dbReference type="InterPro" id="IPR016040">
    <property type="entry name" value="NAD(P)-bd_dom"/>
</dbReference>
<dbReference type="AlphaFoldDB" id="A0AAW3TAI9"/>
<proteinExistence type="predicted"/>
<accession>A0AAW3TAI9</accession>
<dbReference type="Pfam" id="PF13460">
    <property type="entry name" value="NAD_binding_10"/>
    <property type="match status" value="1"/>
</dbReference>
<dbReference type="PANTHER" id="PTHR48079:SF6">
    <property type="entry name" value="NAD(P)-BINDING DOMAIN-CONTAINING PROTEIN-RELATED"/>
    <property type="match status" value="1"/>
</dbReference>